<dbReference type="InterPro" id="IPR036770">
    <property type="entry name" value="Ankyrin_rpt-contain_sf"/>
</dbReference>
<dbReference type="InParanoid" id="A0A0G4GL49"/>
<name>A0A0G4GL49_VITBC</name>
<accession>A0A0G4GL49</accession>
<protein>
    <submittedName>
        <fullName evidence="3">Uncharacterized protein</fullName>
    </submittedName>
</protein>
<dbReference type="Proteomes" id="UP000041254">
    <property type="component" value="Unassembled WGS sequence"/>
</dbReference>
<proteinExistence type="predicted"/>
<organism evidence="3 4">
    <name type="scientific">Vitrella brassicaformis (strain CCMP3155)</name>
    <dbReference type="NCBI Taxonomy" id="1169540"/>
    <lineage>
        <taxon>Eukaryota</taxon>
        <taxon>Sar</taxon>
        <taxon>Alveolata</taxon>
        <taxon>Colpodellida</taxon>
        <taxon>Vitrellaceae</taxon>
        <taxon>Vitrella</taxon>
    </lineage>
</organism>
<keyword evidence="4" id="KW-1185">Reference proteome</keyword>
<reference evidence="3 4" key="1">
    <citation type="submission" date="2014-11" db="EMBL/GenBank/DDBJ databases">
        <authorList>
            <person name="Zhu J."/>
            <person name="Qi W."/>
            <person name="Song R."/>
        </authorList>
    </citation>
    <scope>NUCLEOTIDE SEQUENCE [LARGE SCALE GENOMIC DNA]</scope>
</reference>
<dbReference type="PANTHER" id="PTHR24189">
    <property type="entry name" value="MYOTROPHIN"/>
    <property type="match status" value="1"/>
</dbReference>
<sequence>MAQPSSAASQAPPHATLPHGCKGLDDVDIVPGRSVSAVSQQLLQGCIRRTFTEAGSVTQLIRQGADPRAIGNLRVRGPTVTPYWRYNCPSFAIDSPTNYPLLYADGEDGYDVRVSLPQWSSRELQQDIINALIDGGADVNRGGGSESPIKVAIAAGNLTAVDALLARQVDVRGFTVMRLPYIHDAAPPATREYEAALMSVYRRLVQHDNTLAAQRTAHGFNLVHLAAEAPSIFSQSFIDQYLTLITSHGADMTATDTGWTPLHIAAWRGSPYVAEWLCRRLPAEDINRGRPPQPHRTPLAMAADRFDFFARQQQERQQTEGGSRHIRQQKATIGVLLRSGAA</sequence>
<keyword evidence="2" id="KW-0040">ANK repeat</keyword>
<gene>
    <name evidence="3" type="ORF">Vbra_18199</name>
</gene>
<dbReference type="EMBL" id="CDMY01000706">
    <property type="protein sequence ID" value="CEM30756.1"/>
    <property type="molecule type" value="Genomic_DNA"/>
</dbReference>
<dbReference type="AlphaFoldDB" id="A0A0G4GL49"/>
<dbReference type="VEuPathDB" id="CryptoDB:Vbra_18199"/>
<evidence type="ECO:0000256" key="1">
    <source>
        <dbReference type="ARBA" id="ARBA00022737"/>
    </source>
</evidence>
<dbReference type="SMART" id="SM00248">
    <property type="entry name" value="ANK"/>
    <property type="match status" value="2"/>
</dbReference>
<dbReference type="SUPFAM" id="SSF48403">
    <property type="entry name" value="Ankyrin repeat"/>
    <property type="match status" value="1"/>
</dbReference>
<evidence type="ECO:0000256" key="2">
    <source>
        <dbReference type="ARBA" id="ARBA00023043"/>
    </source>
</evidence>
<evidence type="ECO:0000313" key="3">
    <source>
        <dbReference type="EMBL" id="CEM30756.1"/>
    </source>
</evidence>
<keyword evidence="1" id="KW-0677">Repeat</keyword>
<dbReference type="InterPro" id="IPR050745">
    <property type="entry name" value="Multifunctional_regulatory"/>
</dbReference>
<evidence type="ECO:0000313" key="4">
    <source>
        <dbReference type="Proteomes" id="UP000041254"/>
    </source>
</evidence>
<dbReference type="PhylomeDB" id="A0A0G4GL49"/>
<dbReference type="InterPro" id="IPR002110">
    <property type="entry name" value="Ankyrin_rpt"/>
</dbReference>
<feature type="non-terminal residue" evidence="3">
    <location>
        <position position="342"/>
    </location>
</feature>
<dbReference type="Pfam" id="PF13637">
    <property type="entry name" value="Ank_4"/>
    <property type="match status" value="1"/>
</dbReference>
<dbReference type="Gene3D" id="1.25.40.20">
    <property type="entry name" value="Ankyrin repeat-containing domain"/>
    <property type="match status" value="2"/>
</dbReference>